<dbReference type="RefSeq" id="WP_078980064.1">
    <property type="nucleotide sequence ID" value="NZ_MWQN01000002.1"/>
</dbReference>
<organism evidence="3 4">
    <name type="scientific">Embleya scabrispora</name>
    <dbReference type="NCBI Taxonomy" id="159449"/>
    <lineage>
        <taxon>Bacteria</taxon>
        <taxon>Bacillati</taxon>
        <taxon>Actinomycetota</taxon>
        <taxon>Actinomycetes</taxon>
        <taxon>Kitasatosporales</taxon>
        <taxon>Streptomycetaceae</taxon>
        <taxon>Embleya</taxon>
    </lineage>
</organism>
<comment type="caution">
    <text evidence="3">The sequence shown here is derived from an EMBL/GenBank/DDBJ whole genome shotgun (WGS) entry which is preliminary data.</text>
</comment>
<dbReference type="STRING" id="159449.B4N89_32530"/>
<evidence type="ECO:0008006" key="5">
    <source>
        <dbReference type="Google" id="ProtNLM"/>
    </source>
</evidence>
<gene>
    <name evidence="3" type="ORF">B4N89_32530</name>
</gene>
<keyword evidence="2" id="KW-0812">Transmembrane</keyword>
<sequence>MSTNDPDGPGPGGATPDGPVPSQRRRRKRYFVMMGVCLLLFLLAGTVVYRWSFPAAAGMTIVAMAIPPFAAIVANRRERGDRWWDE</sequence>
<evidence type="ECO:0000313" key="4">
    <source>
        <dbReference type="Proteomes" id="UP000190037"/>
    </source>
</evidence>
<feature type="region of interest" description="Disordered" evidence="1">
    <location>
        <begin position="1"/>
        <end position="23"/>
    </location>
</feature>
<feature type="transmembrane region" description="Helical" evidence="2">
    <location>
        <begin position="55"/>
        <end position="74"/>
    </location>
</feature>
<keyword evidence="2" id="KW-0472">Membrane</keyword>
<keyword evidence="2" id="KW-1133">Transmembrane helix</keyword>
<accession>A0A1T3NQ66</accession>
<name>A0A1T3NQ66_9ACTN</name>
<keyword evidence="4" id="KW-1185">Reference proteome</keyword>
<evidence type="ECO:0000313" key="3">
    <source>
        <dbReference type="EMBL" id="OPC78860.1"/>
    </source>
</evidence>
<dbReference type="eggNOG" id="COG0484">
    <property type="taxonomic scope" value="Bacteria"/>
</dbReference>
<protein>
    <recommendedName>
        <fullName evidence="5">DUF3099 domain-containing protein</fullName>
    </recommendedName>
</protein>
<dbReference type="Proteomes" id="UP000190037">
    <property type="component" value="Unassembled WGS sequence"/>
</dbReference>
<reference evidence="3 4" key="1">
    <citation type="submission" date="2017-03" db="EMBL/GenBank/DDBJ databases">
        <title>Draft genome sequence of Streptomyces scabrisporus NF3, endophyte isolated from Amphipterygium adstringens.</title>
        <authorList>
            <person name="Vazquez M."/>
            <person name="Ceapa C.D."/>
            <person name="Rodriguez Luna D."/>
            <person name="Sanchez Esquivel S."/>
        </authorList>
    </citation>
    <scope>NUCLEOTIDE SEQUENCE [LARGE SCALE GENOMIC DNA]</scope>
    <source>
        <strain evidence="3 4">NF3</strain>
    </source>
</reference>
<dbReference type="InterPro" id="IPR021449">
    <property type="entry name" value="DUF3099"/>
</dbReference>
<dbReference type="EMBL" id="MWQN01000002">
    <property type="protein sequence ID" value="OPC78860.1"/>
    <property type="molecule type" value="Genomic_DNA"/>
</dbReference>
<evidence type="ECO:0000256" key="2">
    <source>
        <dbReference type="SAM" id="Phobius"/>
    </source>
</evidence>
<evidence type="ECO:0000256" key="1">
    <source>
        <dbReference type="SAM" id="MobiDB-lite"/>
    </source>
</evidence>
<proteinExistence type="predicted"/>
<dbReference type="AlphaFoldDB" id="A0A1T3NQ66"/>
<dbReference type="Pfam" id="PF11298">
    <property type="entry name" value="DUF3099"/>
    <property type="match status" value="1"/>
</dbReference>
<feature type="transmembrane region" description="Helical" evidence="2">
    <location>
        <begin position="30"/>
        <end position="49"/>
    </location>
</feature>